<evidence type="ECO:0000313" key="2">
    <source>
        <dbReference type="Proteomes" id="UP000261174"/>
    </source>
</evidence>
<organism evidence="1 2">
    <name type="scientific">Chitinophaga silvisoli</name>
    <dbReference type="NCBI Taxonomy" id="2291814"/>
    <lineage>
        <taxon>Bacteria</taxon>
        <taxon>Pseudomonadati</taxon>
        <taxon>Bacteroidota</taxon>
        <taxon>Chitinophagia</taxon>
        <taxon>Chitinophagales</taxon>
        <taxon>Chitinophagaceae</taxon>
        <taxon>Chitinophaga</taxon>
    </lineage>
</organism>
<evidence type="ECO:0000313" key="1">
    <source>
        <dbReference type="EMBL" id="RFM32153.1"/>
    </source>
</evidence>
<dbReference type="RefSeq" id="WP_116856239.1">
    <property type="nucleotide sequence ID" value="NZ_QTJV01000010.1"/>
</dbReference>
<keyword evidence="2" id="KW-1185">Reference proteome</keyword>
<sequence>MADNFIVTGTITLTGDGLTSQFSWAHGLGYNPTSAGYSIDPITPAAQGIYSKSADATNFYVNYDVCPVGTLTFNTIAKQL</sequence>
<name>A0A3E1NW70_9BACT</name>
<comment type="caution">
    <text evidence="1">The sequence shown here is derived from an EMBL/GenBank/DDBJ whole genome shotgun (WGS) entry which is preliminary data.</text>
</comment>
<proteinExistence type="predicted"/>
<dbReference type="EMBL" id="QTJV01000010">
    <property type="protein sequence ID" value="RFM32153.1"/>
    <property type="molecule type" value="Genomic_DNA"/>
</dbReference>
<dbReference type="Proteomes" id="UP000261174">
    <property type="component" value="Unassembled WGS sequence"/>
</dbReference>
<dbReference type="AlphaFoldDB" id="A0A3E1NW70"/>
<gene>
    <name evidence="1" type="ORF">DXN04_25555</name>
</gene>
<reference evidence="1 2" key="1">
    <citation type="submission" date="2018-08" db="EMBL/GenBank/DDBJ databases">
        <title>Chitinophaga sp. K20C18050901, a novel bacterium isolated from forest soil.</title>
        <authorList>
            <person name="Wang C."/>
        </authorList>
    </citation>
    <scope>NUCLEOTIDE SEQUENCE [LARGE SCALE GENOMIC DNA]</scope>
    <source>
        <strain evidence="1 2">K20C18050901</strain>
    </source>
</reference>
<accession>A0A3E1NW70</accession>
<protein>
    <submittedName>
        <fullName evidence="1">Uncharacterized protein</fullName>
    </submittedName>
</protein>